<organism evidence="2 3">
    <name type="scientific">Halomarina salina</name>
    <dbReference type="NCBI Taxonomy" id="1872699"/>
    <lineage>
        <taxon>Archaea</taxon>
        <taxon>Methanobacteriati</taxon>
        <taxon>Methanobacteriota</taxon>
        <taxon>Stenosarchaea group</taxon>
        <taxon>Halobacteria</taxon>
        <taxon>Halobacteriales</taxon>
        <taxon>Natronomonadaceae</taxon>
        <taxon>Halomarina</taxon>
    </lineage>
</organism>
<keyword evidence="3" id="KW-1185">Reference proteome</keyword>
<dbReference type="EMBL" id="JBHSQH010000001">
    <property type="protein sequence ID" value="MFC5973023.1"/>
    <property type="molecule type" value="Genomic_DNA"/>
</dbReference>
<dbReference type="Gene3D" id="3.90.226.10">
    <property type="entry name" value="2-enoyl-CoA Hydratase, Chain A, domain 1"/>
    <property type="match status" value="1"/>
</dbReference>
<sequence length="265" mass="28057">MDTDALSTDDLRIETGDDALVVRATIDRPDQRNALNESVVAGLLDALDAADDADARVFVIRGAGGTFCSGGDLSSMPIGGDAQEYRENFSGLARVLKRMKTASVVTVAAVEGYCLAGGCGLAAACEFVVADADAEFGTPEVSVGLFPAQAMAPITRAVGEKQALRLMFTGERIDAEEAKDVGLVTTVADEGAFDETLDDTVASVAQNSPVMLSMGKEAYYAQRDMGYGEALDYLKEVIALLAMSEDTEEGIDAFLTDREPEWRGR</sequence>
<dbReference type="PANTHER" id="PTHR42964">
    <property type="entry name" value="ENOYL-COA HYDRATASE"/>
    <property type="match status" value="1"/>
</dbReference>
<evidence type="ECO:0000256" key="1">
    <source>
        <dbReference type="ARBA" id="ARBA00005254"/>
    </source>
</evidence>
<protein>
    <submittedName>
        <fullName evidence="2">Enoyl-CoA hydratase/isomerase family protein</fullName>
    </submittedName>
</protein>
<dbReference type="InterPro" id="IPR051683">
    <property type="entry name" value="Enoyl-CoA_Hydratase/Isomerase"/>
</dbReference>
<reference evidence="2 3" key="1">
    <citation type="journal article" date="2019" name="Int. J. Syst. Evol. Microbiol.">
        <title>The Global Catalogue of Microorganisms (GCM) 10K type strain sequencing project: providing services to taxonomists for standard genome sequencing and annotation.</title>
        <authorList>
            <consortium name="The Broad Institute Genomics Platform"/>
            <consortium name="The Broad Institute Genome Sequencing Center for Infectious Disease"/>
            <person name="Wu L."/>
            <person name="Ma J."/>
        </authorList>
    </citation>
    <scope>NUCLEOTIDE SEQUENCE [LARGE SCALE GENOMIC DNA]</scope>
    <source>
        <strain evidence="2 3">CGMCC 1.12543</strain>
    </source>
</reference>
<dbReference type="InterPro" id="IPR029045">
    <property type="entry name" value="ClpP/crotonase-like_dom_sf"/>
</dbReference>
<dbReference type="RefSeq" id="WP_247417073.1">
    <property type="nucleotide sequence ID" value="NZ_JALLGW010000001.1"/>
</dbReference>
<dbReference type="Gene3D" id="1.10.12.10">
    <property type="entry name" value="Lyase 2-enoyl-coa Hydratase, Chain A, domain 2"/>
    <property type="match status" value="1"/>
</dbReference>
<dbReference type="Pfam" id="PF00378">
    <property type="entry name" value="ECH_1"/>
    <property type="match status" value="1"/>
</dbReference>
<accession>A0ABD5RR78</accession>
<dbReference type="Proteomes" id="UP001596099">
    <property type="component" value="Unassembled WGS sequence"/>
</dbReference>
<dbReference type="PANTHER" id="PTHR42964:SF1">
    <property type="entry name" value="POLYKETIDE BIOSYNTHESIS ENOYL-COA HYDRATASE PKSH-RELATED"/>
    <property type="match status" value="1"/>
</dbReference>
<comment type="caution">
    <text evidence="2">The sequence shown here is derived from an EMBL/GenBank/DDBJ whole genome shotgun (WGS) entry which is preliminary data.</text>
</comment>
<gene>
    <name evidence="2" type="ORF">ACFPYI_16945</name>
</gene>
<dbReference type="AlphaFoldDB" id="A0ABD5RR78"/>
<dbReference type="CDD" id="cd06558">
    <property type="entry name" value="crotonase-like"/>
    <property type="match status" value="1"/>
</dbReference>
<proteinExistence type="inferred from homology"/>
<name>A0ABD5RR78_9EURY</name>
<dbReference type="SUPFAM" id="SSF52096">
    <property type="entry name" value="ClpP/crotonase"/>
    <property type="match status" value="1"/>
</dbReference>
<evidence type="ECO:0000313" key="2">
    <source>
        <dbReference type="EMBL" id="MFC5973023.1"/>
    </source>
</evidence>
<dbReference type="InterPro" id="IPR014748">
    <property type="entry name" value="Enoyl-CoA_hydra_C"/>
</dbReference>
<comment type="similarity">
    <text evidence="1">Belongs to the enoyl-CoA hydratase/isomerase family.</text>
</comment>
<dbReference type="InterPro" id="IPR001753">
    <property type="entry name" value="Enoyl-CoA_hydra/iso"/>
</dbReference>
<evidence type="ECO:0000313" key="3">
    <source>
        <dbReference type="Proteomes" id="UP001596099"/>
    </source>
</evidence>